<feature type="domain" description="Glycosyltransferase subfamily 4-like N-terminal" evidence="4">
    <location>
        <begin position="18"/>
        <end position="204"/>
    </location>
</feature>
<feature type="domain" description="Glycosyl transferase family 1" evidence="3">
    <location>
        <begin position="222"/>
        <end position="383"/>
    </location>
</feature>
<dbReference type="InterPro" id="IPR028098">
    <property type="entry name" value="Glyco_trans_4-like_N"/>
</dbReference>
<keyword evidence="1" id="KW-0328">Glycosyltransferase</keyword>
<protein>
    <submittedName>
        <fullName evidence="5">Colanic acid biosynthesis glycosyltransferase WcaI</fullName>
    </submittedName>
</protein>
<dbReference type="InterPro" id="IPR001296">
    <property type="entry name" value="Glyco_trans_1"/>
</dbReference>
<evidence type="ECO:0000313" key="5">
    <source>
        <dbReference type="EMBL" id="PVA05189.1"/>
    </source>
</evidence>
<dbReference type="CDD" id="cd03794">
    <property type="entry name" value="GT4_WbuB-like"/>
    <property type="match status" value="1"/>
</dbReference>
<proteinExistence type="predicted"/>
<evidence type="ECO:0000313" key="6">
    <source>
        <dbReference type="Proteomes" id="UP000244817"/>
    </source>
</evidence>
<comment type="caution">
    <text evidence="5">The sequence shown here is derived from an EMBL/GenBank/DDBJ whole genome shotgun (WGS) entry which is preliminary data.</text>
</comment>
<evidence type="ECO:0000256" key="2">
    <source>
        <dbReference type="ARBA" id="ARBA00022679"/>
    </source>
</evidence>
<dbReference type="NCBIfam" id="NF007640">
    <property type="entry name" value="PRK10307.1"/>
    <property type="match status" value="1"/>
</dbReference>
<dbReference type="PANTHER" id="PTHR12526:SF510">
    <property type="entry name" value="D-INOSITOL 3-PHOSPHATE GLYCOSYLTRANSFERASE"/>
    <property type="match status" value="1"/>
</dbReference>
<dbReference type="GO" id="GO:0016757">
    <property type="term" value="F:glycosyltransferase activity"/>
    <property type="evidence" value="ECO:0007669"/>
    <property type="project" value="UniProtKB-KW"/>
</dbReference>
<dbReference type="Proteomes" id="UP000244817">
    <property type="component" value="Unassembled WGS sequence"/>
</dbReference>
<sequence>MKFQILGINYAPELISTAVYTTDMAEYLSRAGHEVNVVTAQPYFPAWEVMEGWPKYQYKREQRNGINVVHCPLYVPRKPTGKSRLLHYATFTLAAFPPMLWRALTRRPDVVFVVAPSLVSAVAGWVSARLSGAKLWVHVQDFEVEAGFATGAFSPDSRIGRAARAFEGWMLRRCDRVSSISAPMVRKLVAKGVDPTRTFELRNWANLDHVDVVTGPNPARDRLGITTRYVALYSGNVAAKQGIEIIPQAARLLHDRDDLTFLICGQGPLLDTLKAQAADLPNVRFAPLQPIEHFSETLGLADVHLLPQIEGVSDLLLPSKLTNMLASGRPVIATVTRDTALAAEVEGAGVITPPGDAPALAAALTELLQDPERHARLSRQARSRALDRWNKPAILDRFLAAAKALISAPA</sequence>
<feature type="non-terminal residue" evidence="5">
    <location>
        <position position="410"/>
    </location>
</feature>
<accession>A0A2T7FSP0</accession>
<evidence type="ECO:0000256" key="1">
    <source>
        <dbReference type="ARBA" id="ARBA00022676"/>
    </source>
</evidence>
<gene>
    <name evidence="5" type="ORF">DC363_16510</name>
</gene>
<name>A0A2T7FSP0_9RHOB</name>
<dbReference type="Pfam" id="PF13579">
    <property type="entry name" value="Glyco_trans_4_4"/>
    <property type="match status" value="1"/>
</dbReference>
<dbReference type="Gene3D" id="3.40.50.2000">
    <property type="entry name" value="Glycogen Phosphorylase B"/>
    <property type="match status" value="2"/>
</dbReference>
<dbReference type="SUPFAM" id="SSF53756">
    <property type="entry name" value="UDP-Glycosyltransferase/glycogen phosphorylase"/>
    <property type="match status" value="1"/>
</dbReference>
<dbReference type="AlphaFoldDB" id="A0A2T7FSP0"/>
<evidence type="ECO:0000259" key="4">
    <source>
        <dbReference type="Pfam" id="PF13579"/>
    </source>
</evidence>
<evidence type="ECO:0000259" key="3">
    <source>
        <dbReference type="Pfam" id="PF00534"/>
    </source>
</evidence>
<reference evidence="5 6" key="1">
    <citation type="submission" date="2018-04" db="EMBL/GenBank/DDBJ databases">
        <title>Pelagivirga bohaiensis gen. nov., sp. nov., a bacterium isolated from the Bohai Sea.</title>
        <authorList>
            <person name="Ji X."/>
        </authorList>
    </citation>
    <scope>NUCLEOTIDE SEQUENCE [LARGE SCALE GENOMIC DNA]</scope>
    <source>
        <strain evidence="5 6">BH-SD16</strain>
    </source>
</reference>
<keyword evidence="6" id="KW-1185">Reference proteome</keyword>
<dbReference type="OrthoDB" id="7631961at2"/>
<dbReference type="RefSeq" id="WP_108642261.1">
    <property type="nucleotide sequence ID" value="NZ_QCYG01000017.1"/>
</dbReference>
<dbReference type="Pfam" id="PF00534">
    <property type="entry name" value="Glycos_transf_1"/>
    <property type="match status" value="1"/>
</dbReference>
<dbReference type="PANTHER" id="PTHR12526">
    <property type="entry name" value="GLYCOSYLTRANSFERASE"/>
    <property type="match status" value="1"/>
</dbReference>
<organism evidence="5 6">
    <name type="scientific">Thalassorhabdomicrobium marinisediminis</name>
    <dbReference type="NCBI Taxonomy" id="2170577"/>
    <lineage>
        <taxon>Bacteria</taxon>
        <taxon>Pseudomonadati</taxon>
        <taxon>Pseudomonadota</taxon>
        <taxon>Alphaproteobacteria</taxon>
        <taxon>Rhodobacterales</taxon>
        <taxon>Paracoccaceae</taxon>
        <taxon>Thalassorhabdomicrobium</taxon>
    </lineage>
</organism>
<dbReference type="EMBL" id="QCYG01000017">
    <property type="protein sequence ID" value="PVA05189.1"/>
    <property type="molecule type" value="Genomic_DNA"/>
</dbReference>
<keyword evidence="2 5" id="KW-0808">Transferase</keyword>